<dbReference type="EMBL" id="JADOXO010000261">
    <property type="protein sequence ID" value="KAF9807751.1"/>
    <property type="molecule type" value="Genomic_DNA"/>
</dbReference>
<gene>
    <name evidence="1" type="ORF">IEO21_08065</name>
</gene>
<organism evidence="1 2">
    <name type="scientific">Rhodonia placenta</name>
    <dbReference type="NCBI Taxonomy" id="104341"/>
    <lineage>
        <taxon>Eukaryota</taxon>
        <taxon>Fungi</taxon>
        <taxon>Dikarya</taxon>
        <taxon>Basidiomycota</taxon>
        <taxon>Agaricomycotina</taxon>
        <taxon>Agaricomycetes</taxon>
        <taxon>Polyporales</taxon>
        <taxon>Adustoporiaceae</taxon>
        <taxon>Rhodonia</taxon>
    </lineage>
</organism>
<dbReference type="SUPFAM" id="SSF54909">
    <property type="entry name" value="Dimeric alpha+beta barrel"/>
    <property type="match status" value="1"/>
</dbReference>
<dbReference type="AlphaFoldDB" id="A0A8H7NWY7"/>
<accession>A0A8H7NWY7</accession>
<dbReference type="InterPro" id="IPR011008">
    <property type="entry name" value="Dimeric_a/b-barrel"/>
</dbReference>
<dbReference type="Proteomes" id="UP000639403">
    <property type="component" value="Unassembled WGS sequence"/>
</dbReference>
<reference evidence="1" key="2">
    <citation type="journal article" name="Front. Microbiol.">
        <title>Degradative Capacity of Two Strains of Rhodonia placenta: From Phenotype to Genotype.</title>
        <authorList>
            <person name="Kolle M."/>
            <person name="Horta M.A.C."/>
            <person name="Nowrousian M."/>
            <person name="Ohm R.A."/>
            <person name="Benz J.P."/>
            <person name="Pilgard A."/>
        </authorList>
    </citation>
    <scope>NUCLEOTIDE SEQUENCE</scope>
    <source>
        <strain evidence="1">FPRL280</strain>
    </source>
</reference>
<evidence type="ECO:0000313" key="2">
    <source>
        <dbReference type="Proteomes" id="UP000639403"/>
    </source>
</evidence>
<evidence type="ECO:0008006" key="3">
    <source>
        <dbReference type="Google" id="ProtNLM"/>
    </source>
</evidence>
<comment type="caution">
    <text evidence="1">The sequence shown here is derived from an EMBL/GenBank/DDBJ whole genome shotgun (WGS) entry which is preliminary data.</text>
</comment>
<protein>
    <recommendedName>
        <fullName evidence="3">ABM domain-containing protein</fullName>
    </recommendedName>
</protein>
<dbReference type="Gene3D" id="3.30.70.100">
    <property type="match status" value="1"/>
</dbReference>
<proteinExistence type="predicted"/>
<sequence>MAPIVTEIIHVKINDAFHEKPELHKELREGAAYGGLIHQSYGLGLEDPTQLHWILHFDQGFLPKDFTWPEKYGNFRQKISGITASDPVSYFVPLDAFPSKITSAPVTEIAIMTLKDDVSIEQYKSIADKMIASAKQAPGVHDACYGITEADPHRAYVFVGWDSIDAQHKWANGEPDIIAALKQRLAGLEMIHVKFNDHN</sequence>
<evidence type="ECO:0000313" key="1">
    <source>
        <dbReference type="EMBL" id="KAF9807751.1"/>
    </source>
</evidence>
<name>A0A8H7NWY7_9APHY</name>
<reference evidence="1" key="1">
    <citation type="submission" date="2020-11" db="EMBL/GenBank/DDBJ databases">
        <authorList>
            <person name="Koelle M."/>
            <person name="Horta M.A.C."/>
            <person name="Nowrousian M."/>
            <person name="Ohm R.A."/>
            <person name="Benz P."/>
            <person name="Pilgard A."/>
        </authorList>
    </citation>
    <scope>NUCLEOTIDE SEQUENCE</scope>
    <source>
        <strain evidence="1">FPRL280</strain>
    </source>
</reference>